<keyword evidence="3" id="KW-0804">Transcription</keyword>
<feature type="DNA-binding region" description="H-T-H motif" evidence="4">
    <location>
        <begin position="26"/>
        <end position="45"/>
    </location>
</feature>
<dbReference type="RefSeq" id="WP_056946340.1">
    <property type="nucleotide sequence ID" value="NZ_AZEE01000002.1"/>
</dbReference>
<name>A0A0R1LW28_9LACO</name>
<reference evidence="6 7" key="1">
    <citation type="journal article" date="2015" name="Genome Announc.">
        <title>Expanding the biotechnology potential of lactobacilli through comparative genomics of 213 strains and associated genera.</title>
        <authorList>
            <person name="Sun Z."/>
            <person name="Harris H.M."/>
            <person name="McCann A."/>
            <person name="Guo C."/>
            <person name="Argimon S."/>
            <person name="Zhang W."/>
            <person name="Yang X."/>
            <person name="Jeffery I.B."/>
            <person name="Cooney J.C."/>
            <person name="Kagawa T.F."/>
            <person name="Liu W."/>
            <person name="Song Y."/>
            <person name="Salvetti E."/>
            <person name="Wrobel A."/>
            <person name="Rasinkangas P."/>
            <person name="Parkhill J."/>
            <person name="Rea M.C."/>
            <person name="O'Sullivan O."/>
            <person name="Ritari J."/>
            <person name="Douillard F.P."/>
            <person name="Paul Ross R."/>
            <person name="Yang R."/>
            <person name="Briner A.E."/>
            <person name="Felis G.E."/>
            <person name="de Vos W.M."/>
            <person name="Barrangou R."/>
            <person name="Klaenhammer T.R."/>
            <person name="Caufield P.W."/>
            <person name="Cui Y."/>
            <person name="Zhang H."/>
            <person name="O'Toole P.W."/>
        </authorList>
    </citation>
    <scope>NUCLEOTIDE SEQUENCE [LARGE SCALE GENOMIC DNA]</scope>
    <source>
        <strain evidence="6 7">DSM 19909</strain>
    </source>
</reference>
<gene>
    <name evidence="6" type="ORF">FD04_GL002199</name>
</gene>
<dbReference type="PANTHER" id="PTHR30055">
    <property type="entry name" value="HTH-TYPE TRANSCRIPTIONAL REGULATOR RUTR"/>
    <property type="match status" value="1"/>
</dbReference>
<dbReference type="PROSITE" id="PS50977">
    <property type="entry name" value="HTH_TETR_2"/>
    <property type="match status" value="1"/>
</dbReference>
<evidence type="ECO:0000256" key="2">
    <source>
        <dbReference type="ARBA" id="ARBA00023125"/>
    </source>
</evidence>
<feature type="domain" description="HTH tetR-type" evidence="5">
    <location>
        <begin position="3"/>
        <end position="63"/>
    </location>
</feature>
<dbReference type="AlphaFoldDB" id="A0A0R1LW28"/>
<organism evidence="6 7">
    <name type="scientific">Secundilactobacillus odoratitofui DSM 19909 = JCM 15043</name>
    <dbReference type="NCBI Taxonomy" id="1423776"/>
    <lineage>
        <taxon>Bacteria</taxon>
        <taxon>Bacillati</taxon>
        <taxon>Bacillota</taxon>
        <taxon>Bacilli</taxon>
        <taxon>Lactobacillales</taxon>
        <taxon>Lactobacillaceae</taxon>
        <taxon>Secundilactobacillus</taxon>
    </lineage>
</organism>
<accession>A0A0R1LW28</accession>
<evidence type="ECO:0000313" key="7">
    <source>
        <dbReference type="Proteomes" id="UP000051160"/>
    </source>
</evidence>
<dbReference type="OrthoDB" id="9815924at2"/>
<protein>
    <submittedName>
        <fullName evidence="6">Transcriptional regulator</fullName>
    </submittedName>
</protein>
<comment type="caution">
    <text evidence="6">The sequence shown here is derived from an EMBL/GenBank/DDBJ whole genome shotgun (WGS) entry which is preliminary data.</text>
</comment>
<evidence type="ECO:0000256" key="3">
    <source>
        <dbReference type="ARBA" id="ARBA00023163"/>
    </source>
</evidence>
<proteinExistence type="predicted"/>
<dbReference type="SUPFAM" id="SSF46689">
    <property type="entry name" value="Homeodomain-like"/>
    <property type="match status" value="1"/>
</dbReference>
<keyword evidence="1" id="KW-0805">Transcription regulation</keyword>
<evidence type="ECO:0000259" key="5">
    <source>
        <dbReference type="PROSITE" id="PS50977"/>
    </source>
</evidence>
<evidence type="ECO:0000256" key="1">
    <source>
        <dbReference type="ARBA" id="ARBA00023015"/>
    </source>
</evidence>
<evidence type="ECO:0000313" key="6">
    <source>
        <dbReference type="EMBL" id="KRK99838.1"/>
    </source>
</evidence>
<keyword evidence="7" id="KW-1185">Reference proteome</keyword>
<dbReference type="Gene3D" id="1.10.357.10">
    <property type="entry name" value="Tetracycline Repressor, domain 2"/>
    <property type="match status" value="1"/>
</dbReference>
<dbReference type="InterPro" id="IPR009057">
    <property type="entry name" value="Homeodomain-like_sf"/>
</dbReference>
<dbReference type="GO" id="GO:0003700">
    <property type="term" value="F:DNA-binding transcription factor activity"/>
    <property type="evidence" value="ECO:0007669"/>
    <property type="project" value="TreeGrafter"/>
</dbReference>
<dbReference type="InterPro" id="IPR050109">
    <property type="entry name" value="HTH-type_TetR-like_transc_reg"/>
</dbReference>
<dbReference type="InterPro" id="IPR001647">
    <property type="entry name" value="HTH_TetR"/>
</dbReference>
<keyword evidence="2 4" id="KW-0238">DNA-binding</keyword>
<dbReference type="Proteomes" id="UP000051160">
    <property type="component" value="Unassembled WGS sequence"/>
</dbReference>
<dbReference type="PATRIC" id="fig|1423776.4.peg.2226"/>
<dbReference type="PANTHER" id="PTHR30055:SF151">
    <property type="entry name" value="TRANSCRIPTIONAL REGULATORY PROTEIN"/>
    <property type="match status" value="1"/>
</dbReference>
<sequence>MAKLTQAKIVETASALIQQTGRTDISLSVIAETLGITHGALYKHFSSKQALWEAVAADWFQTHILQQISVKMNTNDSKPVTTLHDWLWALVNAKKSAYEADPEMFALNTRYVDSNPIVLRRVLLPAYQQVDDLMQYHDANYQRAETILAAFSIFMLPNFKETWQQDDYQDRFEAMWRLIRLGVS</sequence>
<dbReference type="GO" id="GO:0000976">
    <property type="term" value="F:transcription cis-regulatory region binding"/>
    <property type="evidence" value="ECO:0007669"/>
    <property type="project" value="TreeGrafter"/>
</dbReference>
<dbReference type="STRING" id="1423776.FD04_GL002199"/>
<evidence type="ECO:0000256" key="4">
    <source>
        <dbReference type="PROSITE-ProRule" id="PRU00335"/>
    </source>
</evidence>
<dbReference type="Pfam" id="PF00440">
    <property type="entry name" value="TetR_N"/>
    <property type="match status" value="1"/>
</dbReference>
<dbReference type="EMBL" id="AZEE01000002">
    <property type="protein sequence ID" value="KRK99838.1"/>
    <property type="molecule type" value="Genomic_DNA"/>
</dbReference>
<dbReference type="PRINTS" id="PR00455">
    <property type="entry name" value="HTHTETR"/>
</dbReference>